<protein>
    <submittedName>
        <fullName evidence="1">Uncharacterized protein</fullName>
    </submittedName>
</protein>
<name>A0A1A9AQG2_PLAOA</name>
<gene>
    <name evidence="1" type="ORF">POVWA2_085160</name>
</gene>
<sequence>MIPLESESKVEPEEKFKNLKADFEKLQSNLVEKENEFITFKTNIEKQNSLNEIKTEFTKHIPDNTLVSKSTIFVEAKEKGFSFEKEDGRVVVKDAMGNVIKNDSTLSPVSVKEWVSEFVTPYLPAQTGGSGKKDEPAGAKTGSLEAFLKEAEKQGWGASKQNEEMAKRIAAGTLKL</sequence>
<evidence type="ECO:0000313" key="2">
    <source>
        <dbReference type="Proteomes" id="UP000078550"/>
    </source>
</evidence>
<evidence type="ECO:0000313" key="1">
    <source>
        <dbReference type="EMBL" id="SBT58457.1"/>
    </source>
</evidence>
<proteinExistence type="predicted"/>
<dbReference type="EMBL" id="FLRE01002354">
    <property type="protein sequence ID" value="SBT58457.1"/>
    <property type="molecule type" value="Genomic_DNA"/>
</dbReference>
<reference evidence="2" key="1">
    <citation type="submission" date="2016-05" db="EMBL/GenBank/DDBJ databases">
        <authorList>
            <person name="Naeem Raeece"/>
        </authorList>
    </citation>
    <scope>NUCLEOTIDE SEQUENCE [LARGE SCALE GENOMIC DNA]</scope>
</reference>
<dbReference type="Proteomes" id="UP000078550">
    <property type="component" value="Unassembled WGS sequence"/>
</dbReference>
<dbReference type="AlphaFoldDB" id="A0A1A9AQG2"/>
<organism evidence="1 2">
    <name type="scientific">Plasmodium ovale wallikeri</name>
    <dbReference type="NCBI Taxonomy" id="864142"/>
    <lineage>
        <taxon>Eukaryota</taxon>
        <taxon>Sar</taxon>
        <taxon>Alveolata</taxon>
        <taxon>Apicomplexa</taxon>
        <taxon>Aconoidasida</taxon>
        <taxon>Haemosporida</taxon>
        <taxon>Plasmodiidae</taxon>
        <taxon>Plasmodium</taxon>
        <taxon>Plasmodium (Plasmodium)</taxon>
    </lineage>
</organism>
<accession>A0A1A9AQG2</accession>